<evidence type="ECO:0000259" key="5">
    <source>
        <dbReference type="PROSITE" id="PS51635"/>
    </source>
</evidence>
<feature type="active site" description="Nucleophile" evidence="4">
    <location>
        <position position="48"/>
    </location>
</feature>
<feature type="short sequence motif" description="GXSXG" evidence="4">
    <location>
        <begin position="46"/>
        <end position="50"/>
    </location>
</feature>
<dbReference type="PANTHER" id="PTHR14226:SF57">
    <property type="entry name" value="BLR7027 PROTEIN"/>
    <property type="match status" value="1"/>
</dbReference>
<dbReference type="PROSITE" id="PS51635">
    <property type="entry name" value="PNPLA"/>
    <property type="match status" value="1"/>
</dbReference>
<evidence type="ECO:0000313" key="6">
    <source>
        <dbReference type="EMBL" id="KRL12937.1"/>
    </source>
</evidence>
<sequence length="359" mass="39668">MQAEFKTFFEKPYALVLGGGGAKGAFEIGVAQILWDIHRLPAAIVGSSIGGLNGVLLQGGPNKAWARWQSITAADVFVHPQRPLRDTSPLRQMLIDYVSENPLNIPLWVTVTEIPGGGQVVPVETISQQLTEIIGGGSFFPLLKPQKKRHRWLTDGGMWNDLPVSVAGNLGYRHVLAIYIAGYGPIHPPLSGMQVKRIDTPWELGGFLNFNPVQSRYGYLLGRLTIVRLLAGDTGWYTIVAPNLAEWQRAVSAPGWQALMASRSAWSAALAHWFPELSSGADPSGQITDLFQIYAAQQHINPAKTYIVSTLVDALRAPGQTNTVRIVNRRLRIFRPQRHDPLYQALRILRREFTDGTPK</sequence>
<feature type="active site" description="Proton acceptor" evidence="4">
    <location>
        <position position="155"/>
    </location>
</feature>
<keyword evidence="7" id="KW-1185">Reference proteome</keyword>
<dbReference type="Pfam" id="PF01734">
    <property type="entry name" value="Patatin"/>
    <property type="match status" value="1"/>
</dbReference>
<keyword evidence="3 4" id="KW-0443">Lipid metabolism</keyword>
<dbReference type="PATRIC" id="fig|1423792.3.peg.2525"/>
<feature type="domain" description="PNPLA" evidence="5">
    <location>
        <begin position="15"/>
        <end position="168"/>
    </location>
</feature>
<dbReference type="GO" id="GO:0016787">
    <property type="term" value="F:hydrolase activity"/>
    <property type="evidence" value="ECO:0007669"/>
    <property type="project" value="UniProtKB-UniRule"/>
</dbReference>
<feature type="short sequence motif" description="GXGXXG" evidence="4">
    <location>
        <begin position="19"/>
        <end position="24"/>
    </location>
</feature>
<evidence type="ECO:0000313" key="7">
    <source>
        <dbReference type="Proteomes" id="UP000051330"/>
    </source>
</evidence>
<keyword evidence="2 4" id="KW-0442">Lipid degradation</keyword>
<dbReference type="RefSeq" id="WP_057819806.1">
    <property type="nucleotide sequence ID" value="NZ_AZEC01000005.1"/>
</dbReference>
<dbReference type="InterPro" id="IPR002641">
    <property type="entry name" value="PNPLA_dom"/>
</dbReference>
<reference evidence="6 7" key="1">
    <citation type="journal article" date="2015" name="Genome Announc.">
        <title>Expanding the biotechnology potential of lactobacilli through comparative genomics of 213 strains and associated genera.</title>
        <authorList>
            <person name="Sun Z."/>
            <person name="Harris H.M."/>
            <person name="McCann A."/>
            <person name="Guo C."/>
            <person name="Argimon S."/>
            <person name="Zhang W."/>
            <person name="Yang X."/>
            <person name="Jeffery I.B."/>
            <person name="Cooney J.C."/>
            <person name="Kagawa T.F."/>
            <person name="Liu W."/>
            <person name="Song Y."/>
            <person name="Salvetti E."/>
            <person name="Wrobel A."/>
            <person name="Rasinkangas P."/>
            <person name="Parkhill J."/>
            <person name="Rea M.C."/>
            <person name="O'Sullivan O."/>
            <person name="Ritari J."/>
            <person name="Douillard F.P."/>
            <person name="Paul Ross R."/>
            <person name="Yang R."/>
            <person name="Briner A.E."/>
            <person name="Felis G.E."/>
            <person name="de Vos W.M."/>
            <person name="Barrangou R."/>
            <person name="Klaenhammer T.R."/>
            <person name="Caufield P.W."/>
            <person name="Cui Y."/>
            <person name="Zhang H."/>
            <person name="O'Toole P.W."/>
        </authorList>
    </citation>
    <scope>NUCLEOTIDE SEQUENCE [LARGE SCALE GENOMIC DNA]</scope>
    <source>
        <strain evidence="6 7">DSM 12744</strain>
    </source>
</reference>
<evidence type="ECO:0000256" key="2">
    <source>
        <dbReference type="ARBA" id="ARBA00022963"/>
    </source>
</evidence>
<dbReference type="EMBL" id="AZEC01000005">
    <property type="protein sequence ID" value="KRL12937.1"/>
    <property type="molecule type" value="Genomic_DNA"/>
</dbReference>
<keyword evidence="1 4" id="KW-0378">Hydrolase</keyword>
<name>A0A0R1MZH0_9LACO</name>
<feature type="short sequence motif" description="DGA/G" evidence="4">
    <location>
        <begin position="155"/>
        <end position="157"/>
    </location>
</feature>
<dbReference type="AlphaFoldDB" id="A0A0R1MZH0"/>
<evidence type="ECO:0000256" key="1">
    <source>
        <dbReference type="ARBA" id="ARBA00022801"/>
    </source>
</evidence>
<dbReference type="Gene3D" id="3.40.1090.10">
    <property type="entry name" value="Cytosolic phospholipase A2 catalytic domain"/>
    <property type="match status" value="1"/>
</dbReference>
<dbReference type="SUPFAM" id="SSF52151">
    <property type="entry name" value="FabD/lysophospholipase-like"/>
    <property type="match status" value="1"/>
</dbReference>
<comment type="caution">
    <text evidence="6">The sequence shown here is derived from an EMBL/GenBank/DDBJ whole genome shotgun (WGS) entry which is preliminary data.</text>
</comment>
<evidence type="ECO:0000256" key="3">
    <source>
        <dbReference type="ARBA" id="ARBA00023098"/>
    </source>
</evidence>
<dbReference type="Proteomes" id="UP000051330">
    <property type="component" value="Unassembled WGS sequence"/>
</dbReference>
<dbReference type="GO" id="GO:0016042">
    <property type="term" value="P:lipid catabolic process"/>
    <property type="evidence" value="ECO:0007669"/>
    <property type="project" value="UniProtKB-UniRule"/>
</dbReference>
<protein>
    <recommendedName>
        <fullName evidence="5">PNPLA domain-containing protein</fullName>
    </recommendedName>
</protein>
<dbReference type="InterPro" id="IPR050301">
    <property type="entry name" value="NTE"/>
</dbReference>
<dbReference type="STRING" id="1423792.FD09_GL002477"/>
<accession>A0A0R1MZH0</accession>
<gene>
    <name evidence="6" type="ORF">FD09_GL002477</name>
</gene>
<proteinExistence type="predicted"/>
<evidence type="ECO:0000256" key="4">
    <source>
        <dbReference type="PROSITE-ProRule" id="PRU01161"/>
    </source>
</evidence>
<dbReference type="OrthoDB" id="9770965at2"/>
<dbReference type="PANTHER" id="PTHR14226">
    <property type="entry name" value="NEUROPATHY TARGET ESTERASE/SWISS CHEESE D.MELANOGASTER"/>
    <property type="match status" value="1"/>
</dbReference>
<organism evidence="6 7">
    <name type="scientific">Schleiferilactobacillus perolens DSM 12744</name>
    <dbReference type="NCBI Taxonomy" id="1423792"/>
    <lineage>
        <taxon>Bacteria</taxon>
        <taxon>Bacillati</taxon>
        <taxon>Bacillota</taxon>
        <taxon>Bacilli</taxon>
        <taxon>Lactobacillales</taxon>
        <taxon>Lactobacillaceae</taxon>
        <taxon>Schleiferilactobacillus</taxon>
    </lineage>
</organism>
<dbReference type="InterPro" id="IPR016035">
    <property type="entry name" value="Acyl_Trfase/lysoPLipase"/>
</dbReference>